<evidence type="ECO:0000256" key="1">
    <source>
        <dbReference type="SAM" id="MobiDB-lite"/>
    </source>
</evidence>
<feature type="compositionally biased region" description="Polar residues" evidence="1">
    <location>
        <begin position="797"/>
        <end position="820"/>
    </location>
</feature>
<feature type="region of interest" description="Disordered" evidence="1">
    <location>
        <begin position="1"/>
        <end position="36"/>
    </location>
</feature>
<dbReference type="InterPro" id="IPR002035">
    <property type="entry name" value="VWF_A"/>
</dbReference>
<evidence type="ECO:0000313" key="4">
    <source>
        <dbReference type="Proteomes" id="UP000006813"/>
    </source>
</evidence>
<accession>G5BMT9</accession>
<feature type="domain" description="VWFA" evidence="2">
    <location>
        <begin position="157"/>
        <end position="350"/>
    </location>
</feature>
<dbReference type="InParanoid" id="G5BMT9"/>
<dbReference type="Gene3D" id="3.40.50.410">
    <property type="entry name" value="von Willebrand factor, type A domain"/>
    <property type="match status" value="1"/>
</dbReference>
<dbReference type="InterPro" id="IPR032770">
    <property type="entry name" value="DUF4537"/>
</dbReference>
<dbReference type="AlphaFoldDB" id="G5BMT9"/>
<dbReference type="EMBL" id="JH171109">
    <property type="protein sequence ID" value="EHB10600.1"/>
    <property type="molecule type" value="Genomic_DNA"/>
</dbReference>
<dbReference type="eggNOG" id="ENOG502QV6D">
    <property type="taxonomic scope" value="Eukaryota"/>
</dbReference>
<dbReference type="PROSITE" id="PS50234">
    <property type="entry name" value="VWFA"/>
    <property type="match status" value="1"/>
</dbReference>
<feature type="region of interest" description="Disordered" evidence="1">
    <location>
        <begin position="766"/>
        <end position="826"/>
    </location>
</feature>
<dbReference type="SMART" id="SM00327">
    <property type="entry name" value="VWA"/>
    <property type="match status" value="1"/>
</dbReference>
<dbReference type="InterPro" id="IPR036465">
    <property type="entry name" value="vWFA_dom_sf"/>
</dbReference>
<dbReference type="Pfam" id="PF15057">
    <property type="entry name" value="DUF4537"/>
    <property type="match status" value="1"/>
</dbReference>
<dbReference type="PANTHER" id="PTHR46785">
    <property type="entry name" value="VON WILLEBRAND FACTOR A DOMAIN-CONTAINING PROTEIN 3B"/>
    <property type="match status" value="1"/>
</dbReference>
<dbReference type="Pfam" id="PF13768">
    <property type="entry name" value="VWA_3"/>
    <property type="match status" value="1"/>
</dbReference>
<gene>
    <name evidence="3" type="ORF">GW7_18309</name>
</gene>
<sequence length="970" mass="109506">MDSSLSLHAKSGRRAGDELCESGAASVQNEPNPEHTWDSEKWLQKYGLKAQKLVFFDVLADCSFRHADGVVDIKAKPEDESVQTSAESNMKTVHAKYCKKFVHALWRDGSLVHVNITKEKYKWYSEKMHTALARIQRRIKWLQDRSQLLFGKVHEDCIYVLIDTSHSMKSKLDMVKGKIIEFMQEQLKYKSKFNFVTFDGQAVTWRDKLAEINEDNLEQAQSWIREIKVGSSTNTLQALQIAFADHETQVIYLLTDGRPDQVLIIKIGKEGLTSPLKPPEMVIDQVKAFQKIPVYTISFNYNDEVANDFLRELASVTGGKFQSYNFGCKASIPQEAVQQNGDLMLLLQEMEQGYSDLEKVQNLYSECVIMDWWYNREKEGDSNALLTSECLDDNLSGRLTSEGSPAYDGNSLEMSSANWLQTHGLVAKKLTLMDALSVTAVPHSPTYVPILDKLVVSKVFDEVFPLAHVCKDTNKMTLINPQGVKLNLYKQKVEQAIKSYEKLDAIKPIQYLENKAALNKALERSNWPISLEELSLLENEILAGKMYIQQAMELQQASKKNCVSQAPAEQQKSQGSPVRKIKSKNVDHLKGQKVIARCDENGFYFPGVVKKCLSHTHALVNFRYGDTKVVPTSFITPVGGAMPCPLLQVGDYVFAKIVTPEGFDFYVPAIVIALPNPSVRSEKFYTVLKCNNRRVGQDKENLSPDHYVGHNAPDSALCLLLLPSGGLQLWVTESIPCRSVFWFLTKGDVWEDMEVRNSTFPLWPVKEVDPGNFKEPRQENPRRKKKKATNRPPLQETAPSDSDSASHGTRSQECHPNTPQHPKPKEVCPCPTKVLSHTEHAESARCTQEGLCTPYRGPESRGRHRITLLQTGSHLVPHYKDAEDTRPPDQGTESRCSRPRGWDNAVAPQTPAAALGQKVYDLVRAPRDFLYWTLFNLGIQRHKWTEEKAIKILLRSEHFIFTPPALAAGA</sequence>
<reference evidence="3 4" key="1">
    <citation type="journal article" date="2011" name="Nature">
        <title>Genome sequencing reveals insights into physiology and longevity of the naked mole rat.</title>
        <authorList>
            <person name="Kim E.B."/>
            <person name="Fang X."/>
            <person name="Fushan A.A."/>
            <person name="Huang Z."/>
            <person name="Lobanov A.V."/>
            <person name="Han L."/>
            <person name="Marino S.M."/>
            <person name="Sun X."/>
            <person name="Turanov A.A."/>
            <person name="Yang P."/>
            <person name="Yim S.H."/>
            <person name="Zhao X."/>
            <person name="Kasaikina M.V."/>
            <person name="Stoletzki N."/>
            <person name="Peng C."/>
            <person name="Polak P."/>
            <person name="Xiong Z."/>
            <person name="Kiezun A."/>
            <person name="Zhu Y."/>
            <person name="Chen Y."/>
            <person name="Kryukov G.V."/>
            <person name="Zhang Q."/>
            <person name="Peshkin L."/>
            <person name="Yang L."/>
            <person name="Bronson R.T."/>
            <person name="Buffenstein R."/>
            <person name="Wang B."/>
            <person name="Han C."/>
            <person name="Li Q."/>
            <person name="Chen L."/>
            <person name="Zhao W."/>
            <person name="Sunyaev S.R."/>
            <person name="Park T.J."/>
            <person name="Zhang G."/>
            <person name="Wang J."/>
            <person name="Gladyshev V.N."/>
        </authorList>
    </citation>
    <scope>NUCLEOTIDE SEQUENCE [LARGE SCALE GENOMIC DNA]</scope>
</reference>
<evidence type="ECO:0000313" key="3">
    <source>
        <dbReference type="EMBL" id="EHB10600.1"/>
    </source>
</evidence>
<organism evidence="3 4">
    <name type="scientific">Heterocephalus glaber</name>
    <name type="common">Naked mole rat</name>
    <dbReference type="NCBI Taxonomy" id="10181"/>
    <lineage>
        <taxon>Eukaryota</taxon>
        <taxon>Metazoa</taxon>
        <taxon>Chordata</taxon>
        <taxon>Craniata</taxon>
        <taxon>Vertebrata</taxon>
        <taxon>Euteleostomi</taxon>
        <taxon>Mammalia</taxon>
        <taxon>Eutheria</taxon>
        <taxon>Euarchontoglires</taxon>
        <taxon>Glires</taxon>
        <taxon>Rodentia</taxon>
        <taxon>Hystricomorpha</taxon>
        <taxon>Bathyergidae</taxon>
        <taxon>Heterocephalus</taxon>
    </lineage>
</organism>
<dbReference type="PANTHER" id="PTHR46785:SF1">
    <property type="entry name" value="VON WILLEBRAND FACTOR A DOMAIN-CONTAINING PROTEIN 3B"/>
    <property type="match status" value="1"/>
</dbReference>
<feature type="region of interest" description="Disordered" evidence="1">
    <location>
        <begin position="878"/>
        <end position="904"/>
    </location>
</feature>
<evidence type="ECO:0000259" key="2">
    <source>
        <dbReference type="PROSITE" id="PS50234"/>
    </source>
</evidence>
<feature type="compositionally biased region" description="Basic and acidic residues" evidence="1">
    <location>
        <begin position="878"/>
        <end position="887"/>
    </location>
</feature>
<proteinExistence type="predicted"/>
<dbReference type="FunCoup" id="G5BMT9">
    <property type="interactions" value="726"/>
</dbReference>
<protein>
    <submittedName>
        <fullName evidence="3">von Willebrand factor A domain-containing protein 3B</fullName>
    </submittedName>
</protein>
<dbReference type="Proteomes" id="UP000006813">
    <property type="component" value="Unassembled WGS sequence"/>
</dbReference>
<feature type="compositionally biased region" description="Basic and acidic residues" evidence="1">
    <location>
        <begin position="766"/>
        <end position="781"/>
    </location>
</feature>
<dbReference type="SUPFAM" id="SSF53300">
    <property type="entry name" value="vWA-like"/>
    <property type="match status" value="1"/>
</dbReference>
<dbReference type="CDD" id="cd00198">
    <property type="entry name" value="vWFA"/>
    <property type="match status" value="1"/>
</dbReference>
<name>G5BMT9_HETGA</name>